<name>A0ABX0ZEL3_9ACTN</name>
<reference evidence="4 5" key="1">
    <citation type="submission" date="2020-03" db="EMBL/GenBank/DDBJ databases">
        <title>WGS of actinomycetes isolated from Thailand.</title>
        <authorList>
            <person name="Thawai C."/>
        </authorList>
    </citation>
    <scope>NUCLEOTIDE SEQUENCE [LARGE SCALE GENOMIC DNA]</scope>
    <source>
        <strain evidence="4 5">HSS6-12</strain>
    </source>
</reference>
<evidence type="ECO:0000313" key="5">
    <source>
        <dbReference type="Proteomes" id="UP000783871"/>
    </source>
</evidence>
<evidence type="ECO:0000259" key="2">
    <source>
        <dbReference type="Pfam" id="PF01609"/>
    </source>
</evidence>
<proteinExistence type="predicted"/>
<keyword evidence="1" id="KW-0472">Membrane</keyword>
<keyword evidence="1" id="KW-1133">Transmembrane helix</keyword>
<dbReference type="Pfam" id="PF01609">
    <property type="entry name" value="DDE_Tnp_1"/>
    <property type="match status" value="1"/>
</dbReference>
<dbReference type="Proteomes" id="UP000783871">
    <property type="component" value="Unassembled WGS sequence"/>
</dbReference>
<dbReference type="NCBIfam" id="NF033580">
    <property type="entry name" value="transpos_IS5_3"/>
    <property type="match status" value="1"/>
</dbReference>
<dbReference type="InterPro" id="IPR002559">
    <property type="entry name" value="Transposase_11"/>
</dbReference>
<evidence type="ECO:0000313" key="4">
    <source>
        <dbReference type="EMBL" id="NJP35493.1"/>
    </source>
</evidence>
<dbReference type="PANTHER" id="PTHR30007">
    <property type="entry name" value="PHP DOMAIN PROTEIN"/>
    <property type="match status" value="1"/>
</dbReference>
<dbReference type="InterPro" id="IPR025161">
    <property type="entry name" value="IS402-like_dom"/>
</dbReference>
<dbReference type="Pfam" id="PF13340">
    <property type="entry name" value="DUF4096"/>
    <property type="match status" value="1"/>
</dbReference>
<comment type="caution">
    <text evidence="4">The sequence shown here is derived from an EMBL/GenBank/DDBJ whole genome shotgun (WGS) entry which is preliminary data.</text>
</comment>
<protein>
    <submittedName>
        <fullName evidence="4">IS5 family transposase</fullName>
    </submittedName>
</protein>
<sequence>MERWCPDALWELAAPLIPPALVRPQGGDRRRVDDRAVLAAICYLTQAGCLWWKLPEAMFGVTRATAHRRFTEWTKAGLWPAPHLAMLQRLQAAWELDWSRAVIDSIQVRAEKGGDLTGPSPVDRGKPGSKIHAMSERGGLPLVTAVSAANTPDAAMLLPLLDGMPAVSGRRGRPRRRPDKLHADKAYDHRSLRAQIRRRGITLRIARKKVESSQRLGRHRWVIERTMSWLMRYRRLVRRYDRYATHFAAFVSIACALVCYRKLAKQPK</sequence>
<organism evidence="4 5">
    <name type="scientific">Micromonospora thermarum</name>
    <dbReference type="NCBI Taxonomy" id="2720024"/>
    <lineage>
        <taxon>Bacteria</taxon>
        <taxon>Bacillati</taxon>
        <taxon>Actinomycetota</taxon>
        <taxon>Actinomycetes</taxon>
        <taxon>Micromonosporales</taxon>
        <taxon>Micromonosporaceae</taxon>
        <taxon>Micromonospora</taxon>
    </lineage>
</organism>
<accession>A0ABX0ZEL3</accession>
<feature type="transmembrane region" description="Helical" evidence="1">
    <location>
        <begin position="243"/>
        <end position="260"/>
    </location>
</feature>
<evidence type="ECO:0000256" key="1">
    <source>
        <dbReference type="SAM" id="Phobius"/>
    </source>
</evidence>
<gene>
    <name evidence="4" type="ORF">HCJ94_26870</name>
</gene>
<keyword evidence="5" id="KW-1185">Reference proteome</keyword>
<keyword evidence="1" id="KW-0812">Transmembrane</keyword>
<feature type="domain" description="Transposase IS4-like" evidence="2">
    <location>
        <begin position="102"/>
        <end position="258"/>
    </location>
</feature>
<dbReference type="EMBL" id="JAATEO010000044">
    <property type="protein sequence ID" value="NJP35493.1"/>
    <property type="molecule type" value="Genomic_DNA"/>
</dbReference>
<feature type="domain" description="Insertion element IS402-like" evidence="3">
    <location>
        <begin position="6"/>
        <end position="80"/>
    </location>
</feature>
<evidence type="ECO:0000259" key="3">
    <source>
        <dbReference type="Pfam" id="PF13340"/>
    </source>
</evidence>
<dbReference type="PANTHER" id="PTHR30007:SF1">
    <property type="entry name" value="BLR1914 PROTEIN"/>
    <property type="match status" value="1"/>
</dbReference>